<comment type="caution">
    <text evidence="1">The sequence shown here is derived from an EMBL/GenBank/DDBJ whole genome shotgun (WGS) entry which is preliminary data.</text>
</comment>
<evidence type="ECO:0000313" key="1">
    <source>
        <dbReference type="EMBL" id="MDK2122732.1"/>
    </source>
</evidence>
<dbReference type="EMBL" id="JARRAF010000001">
    <property type="protein sequence ID" value="MDK2122732.1"/>
    <property type="molecule type" value="Genomic_DNA"/>
</dbReference>
<dbReference type="Pfam" id="PF05728">
    <property type="entry name" value="UPF0227"/>
    <property type="match status" value="1"/>
</dbReference>
<dbReference type="GO" id="GO:0016787">
    <property type="term" value="F:hydrolase activity"/>
    <property type="evidence" value="ECO:0007669"/>
    <property type="project" value="UniProtKB-KW"/>
</dbReference>
<dbReference type="SUPFAM" id="SSF53474">
    <property type="entry name" value="alpha/beta-Hydrolases"/>
    <property type="match status" value="1"/>
</dbReference>
<dbReference type="InterPro" id="IPR008886">
    <property type="entry name" value="UPF0227/Esterase_YqiA"/>
</dbReference>
<dbReference type="InterPro" id="IPR029058">
    <property type="entry name" value="AB_hydrolase_fold"/>
</dbReference>
<keyword evidence="1" id="KW-0378">Hydrolase</keyword>
<evidence type="ECO:0000313" key="2">
    <source>
        <dbReference type="Proteomes" id="UP001172778"/>
    </source>
</evidence>
<sequence length="194" mass="21380">MYIVYLHGFNSSPASVKARQTQAFLNAHGLGDRFVCPTLPAMPDEAEAAIIKAVHGLPEVGFIGSSLGGFHATWAAERFGSKAVLVNPGVKPQHLLRDYLGWQQNLYSGERYFLDDSHVAAFARLEPPTFTAGRYWLMVQTADETLDYRQAVDYYAGARQTVEAGGSHSFEHFERHLPEICAFLGLPLPVAPTN</sequence>
<dbReference type="PANTHER" id="PTHR35602">
    <property type="entry name" value="ESTERASE YQIA-RELATED"/>
    <property type="match status" value="1"/>
</dbReference>
<dbReference type="Proteomes" id="UP001172778">
    <property type="component" value="Unassembled WGS sequence"/>
</dbReference>
<proteinExistence type="predicted"/>
<name>A0ABT7DRN4_9NEIS</name>
<dbReference type="RefSeq" id="WP_284099010.1">
    <property type="nucleotide sequence ID" value="NZ_JARRAF010000001.1"/>
</dbReference>
<protein>
    <submittedName>
        <fullName evidence="1">YqiA/YcfP family alpha/beta fold hydrolase</fullName>
    </submittedName>
</protein>
<reference evidence="1" key="1">
    <citation type="submission" date="2023-03" db="EMBL/GenBank/DDBJ databases">
        <title>Chitinimonas shenzhenensis gen. nov., sp. nov., a novel member of family Burkholderiaceae isolated from activated sludge collected in Shen Zhen, China.</title>
        <authorList>
            <person name="Wang X."/>
        </authorList>
    </citation>
    <scope>NUCLEOTIDE SEQUENCE</scope>
    <source>
        <strain evidence="1">DQS-5</strain>
    </source>
</reference>
<dbReference type="Gene3D" id="3.40.50.1820">
    <property type="entry name" value="alpha/beta hydrolase"/>
    <property type="match status" value="1"/>
</dbReference>
<organism evidence="1 2">
    <name type="scientific">Parachitinimonas caeni</name>
    <dbReference type="NCBI Taxonomy" id="3031301"/>
    <lineage>
        <taxon>Bacteria</taxon>
        <taxon>Pseudomonadati</taxon>
        <taxon>Pseudomonadota</taxon>
        <taxon>Betaproteobacteria</taxon>
        <taxon>Neisseriales</taxon>
        <taxon>Chitinibacteraceae</taxon>
        <taxon>Parachitinimonas</taxon>
    </lineage>
</organism>
<accession>A0ABT7DRN4</accession>
<dbReference type="PANTHER" id="PTHR35602:SF3">
    <property type="entry name" value="ESTERASE YQIA"/>
    <property type="match status" value="1"/>
</dbReference>
<gene>
    <name evidence="1" type="ORF">PZA18_01575</name>
</gene>
<keyword evidence="2" id="KW-1185">Reference proteome</keyword>